<evidence type="ECO:0000256" key="3">
    <source>
        <dbReference type="ARBA" id="ARBA00021717"/>
    </source>
</evidence>
<organism evidence="11 12">
    <name type="scientific">Pontibacillus litoralis JSM 072002</name>
    <dbReference type="NCBI Taxonomy" id="1385512"/>
    <lineage>
        <taxon>Bacteria</taxon>
        <taxon>Bacillati</taxon>
        <taxon>Bacillota</taxon>
        <taxon>Bacilli</taxon>
        <taxon>Bacillales</taxon>
        <taxon>Bacillaceae</taxon>
        <taxon>Pontibacillus</taxon>
    </lineage>
</organism>
<proteinExistence type="inferred from homology"/>
<keyword evidence="11" id="KW-0969">Cilium</keyword>
<dbReference type="GO" id="GO:0006605">
    <property type="term" value="P:protein targeting"/>
    <property type="evidence" value="ECO:0007669"/>
    <property type="project" value="UniProtKB-UniRule"/>
</dbReference>
<feature type="transmembrane region" description="Helical" evidence="10">
    <location>
        <begin position="180"/>
        <end position="203"/>
    </location>
</feature>
<evidence type="ECO:0000256" key="9">
    <source>
        <dbReference type="NCBIfam" id="TIGR01400"/>
    </source>
</evidence>
<comment type="caution">
    <text evidence="11">The sequence shown here is derived from an EMBL/GenBank/DDBJ whole genome shotgun (WGS) entry which is preliminary data.</text>
</comment>
<reference evidence="11 12" key="1">
    <citation type="submission" date="2013-08" db="EMBL/GenBank/DDBJ databases">
        <authorList>
            <person name="Huang J."/>
            <person name="Wang G."/>
        </authorList>
    </citation>
    <scope>NUCLEOTIDE SEQUENCE [LARGE SCALE GENOMIC DNA]</scope>
    <source>
        <strain evidence="11 12">JSM 072002</strain>
    </source>
</reference>
<keyword evidence="5 10" id="KW-0812">Transmembrane</keyword>
<feature type="transmembrane region" description="Helical" evidence="10">
    <location>
        <begin position="44"/>
        <end position="63"/>
    </location>
</feature>
<comment type="similarity">
    <text evidence="2 10">Belongs to the FliR/MopE/SpaR family.</text>
</comment>
<evidence type="ECO:0000256" key="8">
    <source>
        <dbReference type="ARBA" id="ARBA00023143"/>
    </source>
</evidence>
<comment type="function">
    <text evidence="1 10">Role in flagellar biosynthesis.</text>
</comment>
<evidence type="ECO:0000313" key="12">
    <source>
        <dbReference type="Proteomes" id="UP000030401"/>
    </source>
</evidence>
<dbReference type="PRINTS" id="PR00953">
    <property type="entry name" value="TYPE3IMRPROT"/>
</dbReference>
<keyword evidence="11" id="KW-0966">Cell projection</keyword>
<dbReference type="InterPro" id="IPR002010">
    <property type="entry name" value="T3SS_IM_R"/>
</dbReference>
<dbReference type="GO" id="GO:0009425">
    <property type="term" value="C:bacterial-type flagellum basal body"/>
    <property type="evidence" value="ECO:0007669"/>
    <property type="project" value="UniProtKB-SubCell"/>
</dbReference>
<keyword evidence="6 10" id="KW-1133">Transmembrane helix</keyword>
<dbReference type="AlphaFoldDB" id="A0A0A5GB67"/>
<feature type="transmembrane region" description="Helical" evidence="10">
    <location>
        <begin position="75"/>
        <end position="99"/>
    </location>
</feature>
<sequence>MMEQLLELSKLPAFILIFVRVTAFFVTIPLFSYRNVPTQHKIGFSFFLAWIMFYTVDIPVVIVNEMFIGLVLKEAIVGLAIGFMAYLIITAVQIAGGFIDFQMGFAIANVIDPQTGVQSPLIGQYLYTITLLLLLAVDGHHLLIDGIFYSYEMIPLDQLYIDFGNEPFILFVIETFNQMFMVAFLMSVPIVGCLFLVDVALGIVARTVPQLNVFVVGLPLKILVSFVVILISFSMFTILIENLFDLMLVSMRDLMQLMGETG</sequence>
<dbReference type="PANTHER" id="PTHR30065">
    <property type="entry name" value="FLAGELLAR BIOSYNTHETIC PROTEIN FLIR"/>
    <property type="match status" value="1"/>
</dbReference>
<protein>
    <recommendedName>
        <fullName evidence="3 9">Flagellar biosynthetic protein FliR</fullName>
    </recommendedName>
</protein>
<dbReference type="GO" id="GO:0005886">
    <property type="term" value="C:plasma membrane"/>
    <property type="evidence" value="ECO:0007669"/>
    <property type="project" value="UniProtKB-SubCell"/>
</dbReference>
<comment type="subcellular location">
    <subcellularLocation>
        <location evidence="10">Cell membrane</location>
        <topology evidence="10">Multi-pass membrane protein</topology>
    </subcellularLocation>
    <subcellularLocation>
        <location evidence="10">Bacterial flagellum basal body</location>
    </subcellularLocation>
</comment>
<evidence type="ECO:0000256" key="6">
    <source>
        <dbReference type="ARBA" id="ARBA00022989"/>
    </source>
</evidence>
<feature type="transmembrane region" description="Helical" evidence="10">
    <location>
        <begin position="12"/>
        <end position="32"/>
    </location>
</feature>
<evidence type="ECO:0000256" key="2">
    <source>
        <dbReference type="ARBA" id="ARBA00009772"/>
    </source>
</evidence>
<feature type="transmembrane region" description="Helical" evidence="10">
    <location>
        <begin position="223"/>
        <end position="248"/>
    </location>
</feature>
<dbReference type="InterPro" id="IPR006303">
    <property type="entry name" value="FliR"/>
</dbReference>
<evidence type="ECO:0000313" key="11">
    <source>
        <dbReference type="EMBL" id="KGX88433.1"/>
    </source>
</evidence>
<accession>A0A0A5GB67</accession>
<dbReference type="PANTHER" id="PTHR30065:SF1">
    <property type="entry name" value="SURFACE PRESENTATION OF ANTIGENS PROTEIN SPAR"/>
    <property type="match status" value="1"/>
</dbReference>
<evidence type="ECO:0000256" key="5">
    <source>
        <dbReference type="ARBA" id="ARBA00022692"/>
    </source>
</evidence>
<keyword evidence="4 10" id="KW-1003">Cell membrane</keyword>
<gene>
    <name evidence="11" type="ORF">N784_07140</name>
</gene>
<name>A0A0A5GB67_9BACI</name>
<feature type="transmembrane region" description="Helical" evidence="10">
    <location>
        <begin position="125"/>
        <end position="144"/>
    </location>
</feature>
<evidence type="ECO:0000256" key="10">
    <source>
        <dbReference type="RuleBase" id="RU362071"/>
    </source>
</evidence>
<keyword evidence="8 10" id="KW-0975">Bacterial flagellum</keyword>
<keyword evidence="7 10" id="KW-0472">Membrane</keyword>
<keyword evidence="11" id="KW-0282">Flagellum</keyword>
<keyword evidence="12" id="KW-1185">Reference proteome</keyword>
<dbReference type="Pfam" id="PF01311">
    <property type="entry name" value="Bac_export_1"/>
    <property type="match status" value="1"/>
</dbReference>
<dbReference type="Proteomes" id="UP000030401">
    <property type="component" value="Unassembled WGS sequence"/>
</dbReference>
<dbReference type="eggNOG" id="COG1684">
    <property type="taxonomic scope" value="Bacteria"/>
</dbReference>
<dbReference type="STRING" id="1385512.N784_07140"/>
<evidence type="ECO:0000256" key="1">
    <source>
        <dbReference type="ARBA" id="ARBA00002578"/>
    </source>
</evidence>
<evidence type="ECO:0000256" key="7">
    <source>
        <dbReference type="ARBA" id="ARBA00023136"/>
    </source>
</evidence>
<dbReference type="GO" id="GO:0044780">
    <property type="term" value="P:bacterial-type flagellum assembly"/>
    <property type="evidence" value="ECO:0007669"/>
    <property type="project" value="UniProtKB-UniRule"/>
</dbReference>
<evidence type="ECO:0000256" key="4">
    <source>
        <dbReference type="ARBA" id="ARBA00022475"/>
    </source>
</evidence>
<dbReference type="EMBL" id="AVPG01000002">
    <property type="protein sequence ID" value="KGX88433.1"/>
    <property type="molecule type" value="Genomic_DNA"/>
</dbReference>
<dbReference type="NCBIfam" id="TIGR01400">
    <property type="entry name" value="fliR"/>
    <property type="match status" value="1"/>
</dbReference>